<dbReference type="Proteomes" id="UP000186817">
    <property type="component" value="Unassembled WGS sequence"/>
</dbReference>
<keyword evidence="2" id="KW-1185">Reference proteome</keyword>
<dbReference type="OrthoDB" id="423913at2759"/>
<proteinExistence type="predicted"/>
<dbReference type="AlphaFoldDB" id="A0A1Q9DEQ4"/>
<accession>A0A1Q9DEQ4</accession>
<dbReference type="OMA" id="FSFCKER"/>
<protein>
    <submittedName>
        <fullName evidence="1">Uncharacterized protein</fullName>
    </submittedName>
</protein>
<dbReference type="EMBL" id="LSRX01000574">
    <property type="protein sequence ID" value="OLP93632.1"/>
    <property type="molecule type" value="Genomic_DNA"/>
</dbReference>
<sequence length="158" mass="17504">MLAVPVRHPTLFELDKVIESCNSTKRRQPVCTMSKSERFPRIGRSTVNLPPGHYRMDVGMVLTKDTEVLASRLTRAKSAPRFSFCKERRVDNEDCLKGLSPKYLKDISELGPGQYRLMKIGIGSNSVVKAGHSTLIFHMRVGMVAGIGALSCFPPGLI</sequence>
<evidence type="ECO:0000313" key="1">
    <source>
        <dbReference type="EMBL" id="OLP93632.1"/>
    </source>
</evidence>
<comment type="caution">
    <text evidence="1">The sequence shown here is derived from an EMBL/GenBank/DDBJ whole genome shotgun (WGS) entry which is preliminary data.</text>
</comment>
<organism evidence="1 2">
    <name type="scientific">Symbiodinium microadriaticum</name>
    <name type="common">Dinoflagellate</name>
    <name type="synonym">Zooxanthella microadriatica</name>
    <dbReference type="NCBI Taxonomy" id="2951"/>
    <lineage>
        <taxon>Eukaryota</taxon>
        <taxon>Sar</taxon>
        <taxon>Alveolata</taxon>
        <taxon>Dinophyceae</taxon>
        <taxon>Suessiales</taxon>
        <taxon>Symbiodiniaceae</taxon>
        <taxon>Symbiodinium</taxon>
    </lineage>
</organism>
<name>A0A1Q9DEQ4_SYMMI</name>
<evidence type="ECO:0000313" key="2">
    <source>
        <dbReference type="Proteomes" id="UP000186817"/>
    </source>
</evidence>
<reference evidence="1 2" key="1">
    <citation type="submission" date="2016-02" db="EMBL/GenBank/DDBJ databases">
        <title>Genome analysis of coral dinoflagellate symbionts highlights evolutionary adaptations to a symbiotic lifestyle.</title>
        <authorList>
            <person name="Aranda M."/>
            <person name="Li Y."/>
            <person name="Liew Y.J."/>
            <person name="Baumgarten S."/>
            <person name="Simakov O."/>
            <person name="Wilson M."/>
            <person name="Piel J."/>
            <person name="Ashoor H."/>
            <person name="Bougouffa S."/>
            <person name="Bajic V.B."/>
            <person name="Ryu T."/>
            <person name="Ravasi T."/>
            <person name="Bayer T."/>
            <person name="Micklem G."/>
            <person name="Kim H."/>
            <person name="Bhak J."/>
            <person name="Lajeunesse T.C."/>
            <person name="Voolstra C.R."/>
        </authorList>
    </citation>
    <scope>NUCLEOTIDE SEQUENCE [LARGE SCALE GENOMIC DNA]</scope>
    <source>
        <strain evidence="1 2">CCMP2467</strain>
    </source>
</reference>
<gene>
    <name evidence="1" type="ORF">AK812_SmicGene24428</name>
</gene>